<dbReference type="Pfam" id="PF13671">
    <property type="entry name" value="AAA_33"/>
    <property type="match status" value="1"/>
</dbReference>
<dbReference type="CDD" id="cd12884">
    <property type="entry name" value="SPRY_hnRNP"/>
    <property type="match status" value="1"/>
</dbReference>
<dbReference type="InterPro" id="IPR001870">
    <property type="entry name" value="B30.2/SPRY"/>
</dbReference>
<feature type="compositionally biased region" description="Gly residues" evidence="3">
    <location>
        <begin position="684"/>
        <end position="700"/>
    </location>
</feature>
<dbReference type="GO" id="GO:0003723">
    <property type="term" value="F:RNA binding"/>
    <property type="evidence" value="ECO:0007669"/>
    <property type="project" value="TreeGrafter"/>
</dbReference>
<feature type="compositionally biased region" description="Gly residues" evidence="3">
    <location>
        <begin position="758"/>
        <end position="782"/>
    </location>
</feature>
<organism evidence="5 6">
    <name type="scientific">Cystoisospora suis</name>
    <dbReference type="NCBI Taxonomy" id="483139"/>
    <lineage>
        <taxon>Eukaryota</taxon>
        <taxon>Sar</taxon>
        <taxon>Alveolata</taxon>
        <taxon>Apicomplexa</taxon>
        <taxon>Conoidasida</taxon>
        <taxon>Coccidia</taxon>
        <taxon>Eucoccidiorida</taxon>
        <taxon>Eimeriorina</taxon>
        <taxon>Sarcocystidae</taxon>
        <taxon>Cystoisospora</taxon>
    </lineage>
</organism>
<dbReference type="GO" id="GO:0005634">
    <property type="term" value="C:nucleus"/>
    <property type="evidence" value="ECO:0007669"/>
    <property type="project" value="UniProtKB-SubCell"/>
</dbReference>
<dbReference type="SMART" id="SM00449">
    <property type="entry name" value="SPRY"/>
    <property type="match status" value="1"/>
</dbReference>
<dbReference type="VEuPathDB" id="ToxoDB:CSUI_000586"/>
<dbReference type="GeneID" id="94424031"/>
<feature type="compositionally biased region" description="Basic and acidic residues" evidence="3">
    <location>
        <begin position="553"/>
        <end position="567"/>
    </location>
</feature>
<dbReference type="GO" id="GO:0000380">
    <property type="term" value="P:alternative mRNA splicing, via spliceosome"/>
    <property type="evidence" value="ECO:0007669"/>
    <property type="project" value="TreeGrafter"/>
</dbReference>
<feature type="compositionally biased region" description="Gly residues" evidence="3">
    <location>
        <begin position="724"/>
        <end position="751"/>
    </location>
</feature>
<dbReference type="RefSeq" id="XP_067927203.1">
    <property type="nucleotide sequence ID" value="XM_068060820.1"/>
</dbReference>
<dbReference type="EMBL" id="MIGC01000220">
    <property type="protein sequence ID" value="PHJ25557.1"/>
    <property type="molecule type" value="Genomic_DNA"/>
</dbReference>
<name>A0A2C6LBR2_9APIC</name>
<evidence type="ECO:0000256" key="3">
    <source>
        <dbReference type="SAM" id="MobiDB-lite"/>
    </source>
</evidence>
<comment type="subcellular location">
    <subcellularLocation>
        <location evidence="1">Nucleus</location>
    </subcellularLocation>
</comment>
<dbReference type="SUPFAM" id="SSF52540">
    <property type="entry name" value="P-loop containing nucleoside triphosphate hydrolases"/>
    <property type="match status" value="1"/>
</dbReference>
<feature type="compositionally biased region" description="Basic and acidic residues" evidence="3">
    <location>
        <begin position="701"/>
        <end position="711"/>
    </location>
</feature>
<dbReference type="InterPro" id="IPR043136">
    <property type="entry name" value="B30.2/SPRY_sf"/>
</dbReference>
<dbReference type="OrthoDB" id="445357at2759"/>
<comment type="caution">
    <text evidence="5">The sequence shown here is derived from an EMBL/GenBank/DDBJ whole genome shotgun (WGS) entry which is preliminary data.</text>
</comment>
<dbReference type="InterPro" id="IPR035778">
    <property type="entry name" value="SPRY_hnRNP_U"/>
</dbReference>
<dbReference type="Gene3D" id="3.40.50.300">
    <property type="entry name" value="P-loop containing nucleotide triphosphate hydrolases"/>
    <property type="match status" value="1"/>
</dbReference>
<dbReference type="AlphaFoldDB" id="A0A2C6LBR2"/>
<reference evidence="5 6" key="1">
    <citation type="journal article" date="2017" name="Int. J. Parasitol.">
        <title>The genome of the protozoan parasite Cystoisospora suis and a reverse vaccinology approach to identify vaccine candidates.</title>
        <authorList>
            <person name="Palmieri N."/>
            <person name="Shrestha A."/>
            <person name="Ruttkowski B."/>
            <person name="Beck T."/>
            <person name="Vogl C."/>
            <person name="Tomley F."/>
            <person name="Blake D.P."/>
            <person name="Joachim A."/>
        </authorList>
    </citation>
    <scope>NUCLEOTIDE SEQUENCE [LARGE SCALE GENOMIC DNA]</scope>
    <source>
        <strain evidence="5 6">Wien I</strain>
    </source>
</reference>
<evidence type="ECO:0000313" key="6">
    <source>
        <dbReference type="Proteomes" id="UP000221165"/>
    </source>
</evidence>
<protein>
    <submittedName>
        <fullName evidence="5">Spry domain-containing protein</fullName>
    </submittedName>
</protein>
<feature type="compositionally biased region" description="Gly residues" evidence="3">
    <location>
        <begin position="605"/>
        <end position="618"/>
    </location>
</feature>
<proteinExistence type="predicted"/>
<gene>
    <name evidence="5" type="ORF">CSUI_000586</name>
</gene>
<feature type="compositionally biased region" description="Polar residues" evidence="3">
    <location>
        <begin position="508"/>
        <end position="517"/>
    </location>
</feature>
<feature type="region of interest" description="Disordered" evidence="3">
    <location>
        <begin position="1"/>
        <end position="33"/>
    </location>
</feature>
<feature type="domain" description="B30.2/SPRY" evidence="4">
    <location>
        <begin position="30"/>
        <end position="226"/>
    </location>
</feature>
<feature type="compositionally biased region" description="Gly residues" evidence="3">
    <location>
        <begin position="568"/>
        <end position="579"/>
    </location>
</feature>
<evidence type="ECO:0000256" key="2">
    <source>
        <dbReference type="ARBA" id="ARBA00023242"/>
    </source>
</evidence>
<dbReference type="InterPro" id="IPR003877">
    <property type="entry name" value="SPRY_dom"/>
</dbReference>
<feature type="compositionally biased region" description="Basic and acidic residues" evidence="3">
    <location>
        <begin position="639"/>
        <end position="650"/>
    </location>
</feature>
<dbReference type="Proteomes" id="UP000221165">
    <property type="component" value="Unassembled WGS sequence"/>
</dbReference>
<dbReference type="InterPro" id="IPR013320">
    <property type="entry name" value="ConA-like_dom_sf"/>
</dbReference>
<evidence type="ECO:0000313" key="5">
    <source>
        <dbReference type="EMBL" id="PHJ25557.1"/>
    </source>
</evidence>
<feature type="compositionally biased region" description="Basic and acidic residues" evidence="3">
    <location>
        <begin position="457"/>
        <end position="484"/>
    </location>
</feature>
<dbReference type="Gene3D" id="2.60.120.920">
    <property type="match status" value="1"/>
</dbReference>
<sequence length="782" mass="84796">MPQENGSPQPPSNAAGPEKKVPPPRIVYDLGPPSCPDASHTDAALGSLGGVRLDAADAHLDLEIDPSTGLSASCLHTNGFQYTWKGARTTYGVKGSGQYYFETKVVKCPSVVMPETPANTQNVCRIGVSLPLSSLFLGESSESWGFGGTAKKSFSRRFENYGQPYGLGDVIGTIIDLDNLKLSYTKNGVFLGTAYDLPPRVRDSGIFPHLYLKNVDVQVNFKSSSQWFAPPNPKIQFIGDLPEKDLLPNAVEHPRSVKECEFIMMVGLPACGKTFWAEQHCRQNPAKSYVLLGTNAIIDQMRVMGVKRQANYAGRWEELMSTATAAFNALVDIAGSGRVPRNIIIDQTNVFKNARRRKVQPFREWGIRRAVTIVTDEATLQQRTAKREQEEGKFVPVSAVMDMKAAFVLPSLEDGFTVVDYTEMPEYDSRQEVRRMNEEGRRFKRENPQAGGNQPKPHIETRKAEEIGSGFDDCRGGKRQRTDWGDSQGAGQWGGPGAGNHQYGDPRQNWNQDNHFNGQRAGAYSGPQQSYNGDYGPNRQVYSQYGADGYSDQGRKRARGYEGDGEQRGGGGGYSYGGRGDYDGGIRGDQASARGGNWRDDGYASRGGPGGGYQGGDSAGYRHDSHYNGGSPYDSRQAYNERHGYDDRSGGNRGAYGYSDGSRQDYGSQYGGYDSRSEQRPPYRGGGGGSGNQAWGGDGRGGYEGRGDDSYAQHGWRNNPGGHAKQGGYGGGGGWGYSQQGGGGYGGGGGRYSQQDAGGYGYGRGEGGYDNYEGYGGNGNYR</sequence>
<keyword evidence="6" id="KW-1185">Reference proteome</keyword>
<keyword evidence="2" id="KW-0539">Nucleus</keyword>
<dbReference type="InterPro" id="IPR027417">
    <property type="entry name" value="P-loop_NTPase"/>
</dbReference>
<dbReference type="SUPFAM" id="SSF49899">
    <property type="entry name" value="Concanavalin A-like lectins/glucanases"/>
    <property type="match status" value="1"/>
</dbReference>
<dbReference type="PANTHER" id="PTHR12381:SF56">
    <property type="entry name" value="B30.2_SPRY DOMAIN-CONTAINING PROTEIN-RELATED"/>
    <property type="match status" value="1"/>
</dbReference>
<accession>A0A2C6LBR2</accession>
<evidence type="ECO:0000259" key="4">
    <source>
        <dbReference type="PROSITE" id="PS50188"/>
    </source>
</evidence>
<dbReference type="PROSITE" id="PS50188">
    <property type="entry name" value="B302_SPRY"/>
    <property type="match status" value="1"/>
</dbReference>
<dbReference type="PANTHER" id="PTHR12381">
    <property type="entry name" value="HETEROGENEOUS NUCLEAR RIBONUCLEOPROTEIN U FAMILY MEMBER"/>
    <property type="match status" value="1"/>
</dbReference>
<evidence type="ECO:0000256" key="1">
    <source>
        <dbReference type="ARBA" id="ARBA00004123"/>
    </source>
</evidence>
<feature type="region of interest" description="Disordered" evidence="3">
    <location>
        <begin position="440"/>
        <end position="782"/>
    </location>
</feature>
<dbReference type="Pfam" id="PF00622">
    <property type="entry name" value="SPRY"/>
    <property type="match status" value="1"/>
</dbReference>